<dbReference type="Proteomes" id="UP000054477">
    <property type="component" value="Unassembled WGS sequence"/>
</dbReference>
<dbReference type="HOGENOM" id="CLU_145555_1_0_1"/>
<reference evidence="1 2" key="1">
    <citation type="submission" date="2014-04" db="EMBL/GenBank/DDBJ databases">
        <authorList>
            <consortium name="DOE Joint Genome Institute"/>
            <person name="Kuo A."/>
            <person name="Kohler A."/>
            <person name="Nagy L.G."/>
            <person name="Floudas D."/>
            <person name="Copeland A."/>
            <person name="Barry K.W."/>
            <person name="Cichocki N."/>
            <person name="Veneault-Fourrey C."/>
            <person name="LaButti K."/>
            <person name="Lindquist E.A."/>
            <person name="Lipzen A."/>
            <person name="Lundell T."/>
            <person name="Morin E."/>
            <person name="Murat C."/>
            <person name="Sun H."/>
            <person name="Tunlid A."/>
            <person name="Henrissat B."/>
            <person name="Grigoriev I.V."/>
            <person name="Hibbett D.S."/>
            <person name="Martin F."/>
            <person name="Nordberg H.P."/>
            <person name="Cantor M.N."/>
            <person name="Hua S.X."/>
        </authorList>
    </citation>
    <scope>NUCLEOTIDE SEQUENCE [LARGE SCALE GENOMIC DNA]</scope>
    <source>
        <strain evidence="1 2">LaAM-08-1</strain>
    </source>
</reference>
<gene>
    <name evidence="1" type="ORF">K443DRAFT_662322</name>
</gene>
<keyword evidence="2" id="KW-1185">Reference proteome</keyword>
<protein>
    <submittedName>
        <fullName evidence="1">Uncharacterized protein</fullName>
    </submittedName>
</protein>
<dbReference type="AlphaFoldDB" id="A0A0C9XIG4"/>
<name>A0A0C9XIG4_9AGAR</name>
<organism evidence="1 2">
    <name type="scientific">Laccaria amethystina LaAM-08-1</name>
    <dbReference type="NCBI Taxonomy" id="1095629"/>
    <lineage>
        <taxon>Eukaryota</taxon>
        <taxon>Fungi</taxon>
        <taxon>Dikarya</taxon>
        <taxon>Basidiomycota</taxon>
        <taxon>Agaricomycotina</taxon>
        <taxon>Agaricomycetes</taxon>
        <taxon>Agaricomycetidae</taxon>
        <taxon>Agaricales</taxon>
        <taxon>Agaricineae</taxon>
        <taxon>Hydnangiaceae</taxon>
        <taxon>Laccaria</taxon>
    </lineage>
</organism>
<dbReference type="EMBL" id="KN838608">
    <property type="protein sequence ID" value="KIK01309.1"/>
    <property type="molecule type" value="Genomic_DNA"/>
</dbReference>
<sequence length="126" mass="14283">MPIPQAPRSSFSIVVHSGPVSTVLKDYQRARKRDIQLPIYGPFDSLTQTVDLHHTLEFLNYKYDYIVSSCFTTPPHQDVHSSGESGDSGEKPALVVDRSLWSHLKTLFPVVTLLVTQRFLTTVRRD</sequence>
<accession>A0A0C9XIG4</accession>
<proteinExistence type="predicted"/>
<evidence type="ECO:0000313" key="2">
    <source>
        <dbReference type="Proteomes" id="UP000054477"/>
    </source>
</evidence>
<reference evidence="2" key="2">
    <citation type="submission" date="2015-01" db="EMBL/GenBank/DDBJ databases">
        <title>Evolutionary Origins and Diversification of the Mycorrhizal Mutualists.</title>
        <authorList>
            <consortium name="DOE Joint Genome Institute"/>
            <consortium name="Mycorrhizal Genomics Consortium"/>
            <person name="Kohler A."/>
            <person name="Kuo A."/>
            <person name="Nagy L.G."/>
            <person name="Floudas D."/>
            <person name="Copeland A."/>
            <person name="Barry K.W."/>
            <person name="Cichocki N."/>
            <person name="Veneault-Fourrey C."/>
            <person name="LaButti K."/>
            <person name="Lindquist E.A."/>
            <person name="Lipzen A."/>
            <person name="Lundell T."/>
            <person name="Morin E."/>
            <person name="Murat C."/>
            <person name="Riley R."/>
            <person name="Ohm R."/>
            <person name="Sun H."/>
            <person name="Tunlid A."/>
            <person name="Henrissat B."/>
            <person name="Grigoriev I.V."/>
            <person name="Hibbett D.S."/>
            <person name="Martin F."/>
        </authorList>
    </citation>
    <scope>NUCLEOTIDE SEQUENCE [LARGE SCALE GENOMIC DNA]</scope>
    <source>
        <strain evidence="2">LaAM-08-1</strain>
    </source>
</reference>
<evidence type="ECO:0000313" key="1">
    <source>
        <dbReference type="EMBL" id="KIK01309.1"/>
    </source>
</evidence>